<feature type="region of interest" description="Disordered" evidence="1">
    <location>
        <begin position="23"/>
        <end position="76"/>
    </location>
</feature>
<feature type="region of interest" description="Disordered" evidence="1">
    <location>
        <begin position="574"/>
        <end position="622"/>
    </location>
</feature>
<dbReference type="InterPro" id="IPR055164">
    <property type="entry name" value="EDR1/CTR1/ARMC3-like_pept-like"/>
</dbReference>
<dbReference type="PANTHER" id="PTHR23257">
    <property type="entry name" value="SERINE-THREONINE PROTEIN KINASE"/>
    <property type="match status" value="1"/>
</dbReference>
<dbReference type="Pfam" id="PF00069">
    <property type="entry name" value="Pkinase"/>
    <property type="match status" value="1"/>
</dbReference>
<evidence type="ECO:0000259" key="2">
    <source>
        <dbReference type="PROSITE" id="PS50011"/>
    </source>
</evidence>
<feature type="compositionally biased region" description="Basic and acidic residues" evidence="1">
    <location>
        <begin position="41"/>
        <end position="76"/>
    </location>
</feature>
<dbReference type="InterPro" id="IPR000719">
    <property type="entry name" value="Prot_kinase_dom"/>
</dbReference>
<accession>A0A1A8WKH0</accession>
<dbReference type="PROSITE" id="PS00108">
    <property type="entry name" value="PROTEIN_KINASE_ST"/>
    <property type="match status" value="1"/>
</dbReference>
<dbReference type="GO" id="GO:0007165">
    <property type="term" value="P:signal transduction"/>
    <property type="evidence" value="ECO:0007669"/>
    <property type="project" value="TreeGrafter"/>
</dbReference>
<dbReference type="PROSITE" id="PS50011">
    <property type="entry name" value="PROTEIN_KINASE_DOM"/>
    <property type="match status" value="1"/>
</dbReference>
<dbReference type="SUPFAM" id="SSF56112">
    <property type="entry name" value="Protein kinase-like (PK-like)"/>
    <property type="match status" value="1"/>
</dbReference>
<dbReference type="SMART" id="SM00220">
    <property type="entry name" value="S_TKc"/>
    <property type="match status" value="1"/>
</dbReference>
<feature type="domain" description="Protein kinase" evidence="2">
    <location>
        <begin position="762"/>
        <end position="1038"/>
    </location>
</feature>
<evidence type="ECO:0000313" key="4">
    <source>
        <dbReference type="Proteomes" id="UP000078560"/>
    </source>
</evidence>
<dbReference type="GO" id="GO:0005737">
    <property type="term" value="C:cytoplasm"/>
    <property type="evidence" value="ECO:0007669"/>
    <property type="project" value="TreeGrafter"/>
</dbReference>
<evidence type="ECO:0000313" key="3">
    <source>
        <dbReference type="EMBL" id="SBS93412.1"/>
    </source>
</evidence>
<dbReference type="Gene3D" id="1.10.510.10">
    <property type="entry name" value="Transferase(Phosphotransferase) domain 1"/>
    <property type="match status" value="1"/>
</dbReference>
<sequence length="1054" mass="121729">MGTSVDVDTDINVVHGGSALISGDALDSGVSKHSTMVGSNKESRSNKVDHLEGRNGGCDKTENERSDNNEKKHKSHIDALRKLKSNPEINLKRGNEINKNACLFISEDLPVERKCDVLNGLIEKLSMHTFNLYFPRCASTYNNIPVIFPLLNGGVEEILIGLKYLIDNVDQMNFLIVSFVSKLKKREFIKRNKVIMHLIDFLLNKLFENNVNYRYKRTHMLDFYDNLMWSKTTFFESGVTNDAIDIRDLRLIYFYKHDIKMKDEKSFIKERDLNCDNQAGKEKFCDNMDITKRKIQRNFVLNDSLHKLSHNSVKRKKRSLSGEIPIPNVYLGLYGCFDCGYDGDIRHSCNNQAVGKKRWLRSMDKCVKKCLTDKKKCSKIESNICNCISSVIVNVNNDARLREKVNIAKKEVKNVKNVLIKIKKMENLVDKLIMHDPEAVIFQEGGEEVIDGEEETDVRSSSDEEDTASVGSFTREGYMTGMGSFKHKVDTKEIEGKEMHQHYNRCIPQRTATVGCEIGAVCDSWREESRREPMKRSFSEMVKYCGKDEDDEVILHTSNYPNFGKFREKTFSEMFSSEKRKRKRKKKKEKNENSRKEGDEVASMDKNDKGHGSEGSSEGDESDESIKTFYLEHLDFNFVFLGSVKKGSDRHKSLLFKVLCDAVDIPCRFVRHVEKKKVIFYNLVLIPSIPEKNVPESIIPIFWEEKTKTKGNACGGVGVNAQSKITISTFLNSIRMKFDYIDSFFLKVWERSNEFVNIDEYFTFGQKLGIGGFGEVWRVSLKGEKVQHDSIFFFSIKDTSNFALKIMEMNEFNLNESVIMREKAHTGVVQFYCVFKGYQMLLNRQHEEERKESLCFLLELADTSLGESEQKVFCDKKVAYNLSFVRLTLLEIANVMAYIHKPNARREFYIYRDLKPDNILIKGNKILMTDFNLSRKVNQDFEYLMSQCCGTKGHLAPEQKSVAYDQTVDVWAFAIIISKFLKHKNFHYFSHDGYKVDLKHFEVQNQFLLNLLLACIDESPFMRPTFEDIVKLLIGEVIRNELERCSLDKIAKTT</sequence>
<dbReference type="AlphaFoldDB" id="A0A1A8WKH0"/>
<dbReference type="Pfam" id="PF14381">
    <property type="entry name" value="EDR1_CTR1_ARMC3_pept"/>
    <property type="match status" value="1"/>
</dbReference>
<dbReference type="InterPro" id="IPR050167">
    <property type="entry name" value="Ser_Thr_protein_kinase"/>
</dbReference>
<dbReference type="PANTHER" id="PTHR23257:SF963">
    <property type="entry name" value="AT08303P"/>
    <property type="match status" value="1"/>
</dbReference>
<gene>
    <name evidence="3" type="ORF">POVCU2_0080950</name>
</gene>
<dbReference type="Proteomes" id="UP000078560">
    <property type="component" value="Unassembled WGS sequence"/>
</dbReference>
<feature type="compositionally biased region" description="Basic and acidic residues" evidence="1">
    <location>
        <begin position="589"/>
        <end position="612"/>
    </location>
</feature>
<protein>
    <submittedName>
        <fullName evidence="3">Protein kinase, putative</fullName>
    </submittedName>
</protein>
<name>A0A1A8WKH0_PLAOA</name>
<reference evidence="4" key="1">
    <citation type="submission" date="2016-05" db="EMBL/GenBank/DDBJ databases">
        <authorList>
            <person name="Naeem Raeece"/>
        </authorList>
    </citation>
    <scope>NUCLEOTIDE SEQUENCE [LARGE SCALE GENOMIC DNA]</scope>
</reference>
<proteinExistence type="predicted"/>
<feature type="compositionally biased region" description="Basic residues" evidence="1">
    <location>
        <begin position="579"/>
        <end position="588"/>
    </location>
</feature>
<evidence type="ECO:0000256" key="1">
    <source>
        <dbReference type="SAM" id="MobiDB-lite"/>
    </source>
</evidence>
<dbReference type="InterPro" id="IPR011009">
    <property type="entry name" value="Kinase-like_dom_sf"/>
</dbReference>
<dbReference type="GO" id="GO:0004672">
    <property type="term" value="F:protein kinase activity"/>
    <property type="evidence" value="ECO:0007669"/>
    <property type="project" value="InterPro"/>
</dbReference>
<dbReference type="EMBL" id="FLQU01001523">
    <property type="protein sequence ID" value="SBS93412.1"/>
    <property type="molecule type" value="Genomic_DNA"/>
</dbReference>
<organism evidence="3 4">
    <name type="scientific">Plasmodium ovale curtisi</name>
    <dbReference type="NCBI Taxonomy" id="864141"/>
    <lineage>
        <taxon>Eukaryota</taxon>
        <taxon>Sar</taxon>
        <taxon>Alveolata</taxon>
        <taxon>Apicomplexa</taxon>
        <taxon>Aconoidasida</taxon>
        <taxon>Haemosporida</taxon>
        <taxon>Plasmodiidae</taxon>
        <taxon>Plasmodium</taxon>
        <taxon>Plasmodium (Plasmodium)</taxon>
    </lineage>
</organism>
<keyword evidence="3" id="KW-0808">Transferase</keyword>
<dbReference type="InterPro" id="IPR008271">
    <property type="entry name" value="Ser/Thr_kinase_AS"/>
</dbReference>
<keyword evidence="3" id="KW-0418">Kinase</keyword>
<feature type="compositionally biased region" description="Polar residues" evidence="1">
    <location>
        <begin position="31"/>
        <end position="40"/>
    </location>
</feature>
<dbReference type="Gene3D" id="3.30.200.20">
    <property type="entry name" value="Phosphorylase Kinase, domain 1"/>
    <property type="match status" value="1"/>
</dbReference>
<dbReference type="GO" id="GO:0005524">
    <property type="term" value="F:ATP binding"/>
    <property type="evidence" value="ECO:0007669"/>
    <property type="project" value="InterPro"/>
</dbReference>